<dbReference type="OrthoDB" id="270651at2759"/>
<sequence length="127" mass="14458">MFIVTLCVCNDEDLCDEEPPVTAPPEDEEPPVTVPPEEEKPTDNPEDICKDQHIRCKDHQHVCGIDTYRIMMVRTCATTCNFCQEAQAMKANCRDTFPRCKPRADICYHLTYVRMMSTACALTCGYC</sequence>
<evidence type="ECO:0000259" key="2">
    <source>
        <dbReference type="SMART" id="SM00254"/>
    </source>
</evidence>
<evidence type="ECO:0000313" key="3">
    <source>
        <dbReference type="EMBL" id="CAD5213636.1"/>
    </source>
</evidence>
<organism evidence="3 4">
    <name type="scientific">Bursaphelenchus xylophilus</name>
    <name type="common">Pinewood nematode worm</name>
    <name type="synonym">Aphelenchoides xylophilus</name>
    <dbReference type="NCBI Taxonomy" id="6326"/>
    <lineage>
        <taxon>Eukaryota</taxon>
        <taxon>Metazoa</taxon>
        <taxon>Ecdysozoa</taxon>
        <taxon>Nematoda</taxon>
        <taxon>Chromadorea</taxon>
        <taxon>Rhabditida</taxon>
        <taxon>Tylenchina</taxon>
        <taxon>Tylenchomorpha</taxon>
        <taxon>Aphelenchoidea</taxon>
        <taxon>Aphelenchoididae</taxon>
        <taxon>Bursaphelenchus</taxon>
    </lineage>
</organism>
<dbReference type="EMBL" id="CAJFDI010000002">
    <property type="protein sequence ID" value="CAD5213636.1"/>
    <property type="molecule type" value="Genomic_DNA"/>
</dbReference>
<dbReference type="Proteomes" id="UP000659654">
    <property type="component" value="Unassembled WGS sequence"/>
</dbReference>
<proteinExistence type="predicted"/>
<dbReference type="SMART" id="SM00254">
    <property type="entry name" value="ShKT"/>
    <property type="match status" value="2"/>
</dbReference>
<name>A0A7I8WN93_BURXY</name>
<evidence type="ECO:0000256" key="1">
    <source>
        <dbReference type="SAM" id="MobiDB-lite"/>
    </source>
</evidence>
<feature type="domain" description="ShKT" evidence="2">
    <location>
        <begin position="92"/>
        <end position="127"/>
    </location>
</feature>
<feature type="compositionally biased region" description="Acidic residues" evidence="1">
    <location>
        <begin position="16"/>
        <end position="30"/>
    </location>
</feature>
<dbReference type="Proteomes" id="UP000582659">
    <property type="component" value="Unassembled WGS sequence"/>
</dbReference>
<comment type="caution">
    <text evidence="3">The sequence shown here is derived from an EMBL/GenBank/DDBJ whole genome shotgun (WGS) entry which is preliminary data.</text>
</comment>
<dbReference type="Gene3D" id="1.10.10.1940">
    <property type="match status" value="1"/>
</dbReference>
<feature type="domain" description="ShKT" evidence="2">
    <location>
        <begin position="48"/>
        <end position="84"/>
    </location>
</feature>
<accession>A0A7I8WN93</accession>
<feature type="region of interest" description="Disordered" evidence="1">
    <location>
        <begin position="16"/>
        <end position="45"/>
    </location>
</feature>
<dbReference type="Pfam" id="PF01549">
    <property type="entry name" value="ShK"/>
    <property type="match status" value="2"/>
</dbReference>
<evidence type="ECO:0000313" key="4">
    <source>
        <dbReference type="Proteomes" id="UP000659654"/>
    </source>
</evidence>
<dbReference type="AlphaFoldDB" id="A0A7I8WN93"/>
<reference evidence="3" key="1">
    <citation type="submission" date="2020-09" db="EMBL/GenBank/DDBJ databases">
        <authorList>
            <person name="Kikuchi T."/>
        </authorList>
    </citation>
    <scope>NUCLEOTIDE SEQUENCE</scope>
    <source>
        <strain evidence="3">Ka4C1</strain>
    </source>
</reference>
<dbReference type="InterPro" id="IPR003582">
    <property type="entry name" value="ShKT_dom"/>
</dbReference>
<protein>
    <submittedName>
        <fullName evidence="3">(pine wood nematode) hypothetical protein</fullName>
    </submittedName>
</protein>
<keyword evidence="4" id="KW-1185">Reference proteome</keyword>
<dbReference type="EMBL" id="CAJFCV020000002">
    <property type="protein sequence ID" value="CAG9092956.1"/>
    <property type="molecule type" value="Genomic_DNA"/>
</dbReference>
<gene>
    <name evidence="3" type="ORF">BXYJ_LOCUS3129</name>
</gene>